<feature type="region of interest" description="Disordered" evidence="1">
    <location>
        <begin position="21"/>
        <end position="93"/>
    </location>
</feature>
<organism evidence="2 3">
    <name type="scientific">Meloidogyne hapla</name>
    <name type="common">Root-knot nematode worm</name>
    <dbReference type="NCBI Taxonomy" id="6305"/>
    <lineage>
        <taxon>Eukaryota</taxon>
        <taxon>Metazoa</taxon>
        <taxon>Ecdysozoa</taxon>
        <taxon>Nematoda</taxon>
        <taxon>Chromadorea</taxon>
        <taxon>Rhabditida</taxon>
        <taxon>Tylenchina</taxon>
        <taxon>Tylenchomorpha</taxon>
        <taxon>Tylenchoidea</taxon>
        <taxon>Meloidogynidae</taxon>
        <taxon>Meloidogyninae</taxon>
        <taxon>Meloidogyne</taxon>
    </lineage>
</organism>
<feature type="compositionally biased region" description="Polar residues" evidence="1">
    <location>
        <begin position="50"/>
        <end position="61"/>
    </location>
</feature>
<keyword evidence="2" id="KW-1185">Reference proteome</keyword>
<proteinExistence type="predicted"/>
<feature type="compositionally biased region" description="Basic and acidic residues" evidence="1">
    <location>
        <begin position="62"/>
        <end position="71"/>
    </location>
</feature>
<evidence type="ECO:0000256" key="1">
    <source>
        <dbReference type="SAM" id="MobiDB-lite"/>
    </source>
</evidence>
<dbReference type="Proteomes" id="UP000095281">
    <property type="component" value="Unplaced"/>
</dbReference>
<accession>A0A1I8BML1</accession>
<sequence>MEVTILLTEVTILLMEIKAYFSGDDRQSDDSESQASDYVDQSFDYGSYTPDESQGFTSIDAKNNDTDDSVKNYESQNSSDRGYNSENETEESD</sequence>
<name>A0A1I8BML1_MELHA</name>
<evidence type="ECO:0000313" key="3">
    <source>
        <dbReference type="WBParaSite" id="MhA1_Contig313.frz3.gene2"/>
    </source>
</evidence>
<feature type="compositionally biased region" description="Polar residues" evidence="1">
    <location>
        <begin position="72"/>
        <end position="86"/>
    </location>
</feature>
<protein>
    <submittedName>
        <fullName evidence="3">Uncharacterized protein</fullName>
    </submittedName>
</protein>
<evidence type="ECO:0000313" key="2">
    <source>
        <dbReference type="Proteomes" id="UP000095281"/>
    </source>
</evidence>
<dbReference type="AlphaFoldDB" id="A0A1I8BML1"/>
<dbReference type="WBParaSite" id="MhA1_Contig313.frz3.gene2">
    <property type="protein sequence ID" value="MhA1_Contig313.frz3.gene2"/>
    <property type="gene ID" value="MhA1_Contig313.frz3.gene2"/>
</dbReference>
<reference evidence="3" key="1">
    <citation type="submission" date="2016-11" db="UniProtKB">
        <authorList>
            <consortium name="WormBaseParasite"/>
        </authorList>
    </citation>
    <scope>IDENTIFICATION</scope>
</reference>